<reference evidence="3" key="1">
    <citation type="submission" date="2017-09" db="EMBL/GenBank/DDBJ databases">
        <title>Depth-based differentiation of microbial function through sediment-hosted aquifers and enrichment of novel symbionts in the deep terrestrial subsurface.</title>
        <authorList>
            <person name="Probst A.J."/>
            <person name="Ladd B."/>
            <person name="Jarett J.K."/>
            <person name="Geller-Mcgrath D.E."/>
            <person name="Sieber C.M.K."/>
            <person name="Emerson J.B."/>
            <person name="Anantharaman K."/>
            <person name="Thomas B.C."/>
            <person name="Malmstrom R."/>
            <person name="Stieglmeier M."/>
            <person name="Klingl A."/>
            <person name="Woyke T."/>
            <person name="Ryan C.M."/>
            <person name="Banfield J.F."/>
        </authorList>
    </citation>
    <scope>NUCLEOTIDE SEQUENCE [LARGE SCALE GENOMIC DNA]</scope>
</reference>
<dbReference type="InterPro" id="IPR006059">
    <property type="entry name" value="SBP"/>
</dbReference>
<dbReference type="InterPro" id="IPR050490">
    <property type="entry name" value="Bact_solute-bd_prot1"/>
</dbReference>
<sequence>MQTQFTNKQILFLTGAGLVVGLIALVLTGVLPGKRVQETQIAELEIWGIDSEAVWKDVIKGFESTYPGVDVSYRKFSHSSYEDSLINGLAAGNGPDILFFDNNWLLQHRDKIVPLPTTKMGLTTLNTLFPQTIEKDFVIDGRIYALPLYIDTLFLAYNRNHFDQAGIVAPPTTWAELEENIKDLKITNEKGLERAAFAIGGSSASVKNAPDILKLILMQAGAPMVNSKLSQADIYSGDRVDVFSGYTAYADPKSSTYTWDNDTRDNLDAFAKGDVSGVFVYSRQLEEIRSKNSLLDIGIGSMPQATSQAINYPDYYGLAVSNKSKDPSIAWDFIIYATTDKQSASYYQSAMDLPPALRFLIGELKNESGRIGILARQALTAKSWLQPNQKAFDGYFDQAIESVLDETLKARDALERLQKQTTELYR</sequence>
<proteinExistence type="predicted"/>
<name>A0A2H0VG06_9BACT</name>
<protein>
    <recommendedName>
        <fullName evidence="4">ABC transporter substrate-binding protein</fullName>
    </recommendedName>
</protein>
<keyword evidence="1" id="KW-1133">Transmembrane helix</keyword>
<comment type="caution">
    <text evidence="2">The sequence shown here is derived from an EMBL/GenBank/DDBJ whole genome shotgun (WGS) entry which is preliminary data.</text>
</comment>
<dbReference type="Gene3D" id="3.40.190.10">
    <property type="entry name" value="Periplasmic binding protein-like II"/>
    <property type="match status" value="1"/>
</dbReference>
<accession>A0A2H0VG06</accession>
<feature type="transmembrane region" description="Helical" evidence="1">
    <location>
        <begin position="12"/>
        <end position="31"/>
    </location>
</feature>
<keyword evidence="1" id="KW-0472">Membrane</keyword>
<dbReference type="Proteomes" id="UP000231466">
    <property type="component" value="Unassembled WGS sequence"/>
</dbReference>
<gene>
    <name evidence="2" type="ORF">COT89_01955</name>
</gene>
<evidence type="ECO:0008006" key="4">
    <source>
        <dbReference type="Google" id="ProtNLM"/>
    </source>
</evidence>
<evidence type="ECO:0000313" key="2">
    <source>
        <dbReference type="EMBL" id="PIR97993.1"/>
    </source>
</evidence>
<organism evidence="2 3">
    <name type="scientific">Candidatus Colwellbacteria bacterium CG10_big_fil_rev_8_21_14_0_10_42_22</name>
    <dbReference type="NCBI Taxonomy" id="1974540"/>
    <lineage>
        <taxon>Bacteria</taxon>
        <taxon>Candidatus Colwelliibacteriota</taxon>
    </lineage>
</organism>
<dbReference type="EMBL" id="PFAH01000007">
    <property type="protein sequence ID" value="PIR97993.1"/>
    <property type="molecule type" value="Genomic_DNA"/>
</dbReference>
<dbReference type="PANTHER" id="PTHR43649">
    <property type="entry name" value="ARABINOSE-BINDING PROTEIN-RELATED"/>
    <property type="match status" value="1"/>
</dbReference>
<evidence type="ECO:0000256" key="1">
    <source>
        <dbReference type="SAM" id="Phobius"/>
    </source>
</evidence>
<evidence type="ECO:0000313" key="3">
    <source>
        <dbReference type="Proteomes" id="UP000231466"/>
    </source>
</evidence>
<dbReference type="AlphaFoldDB" id="A0A2H0VG06"/>
<dbReference type="SUPFAM" id="SSF53850">
    <property type="entry name" value="Periplasmic binding protein-like II"/>
    <property type="match status" value="1"/>
</dbReference>
<dbReference type="Pfam" id="PF01547">
    <property type="entry name" value="SBP_bac_1"/>
    <property type="match status" value="1"/>
</dbReference>
<keyword evidence="1" id="KW-0812">Transmembrane</keyword>
<dbReference type="PANTHER" id="PTHR43649:SF12">
    <property type="entry name" value="DIACETYLCHITOBIOSE BINDING PROTEIN DASA"/>
    <property type="match status" value="1"/>
</dbReference>